<dbReference type="GeneID" id="30029248"/>
<dbReference type="AlphaFoldDB" id="A0A1A0H5F9"/>
<keyword evidence="5" id="KW-1185">Reference proteome</keyword>
<protein>
    <submittedName>
        <fullName evidence="4">Glucan 1,3-beta-glucosidase</fullName>
    </submittedName>
</protein>
<sequence>MEAHWTSYFLDEDWKWLTENKVNSLRLPIGFWNIDGGKYTTGTSFAEFSEMYQNSWLIIKSHYIEPAAKRGISILVDIHGVPGGANVNDHSGEVYGSPEFWITPSFQNLLIEAAVFVFEDLKEYDNISGVLLINEASYDFNSEQQNFYAKAINAIREKEKTIPVVISDGWNPDSWIQWVSSNQNPNAPAGIVVDHHVYRTFTPENKLRTAQKIIADLYDDLLPSVNNNGNDVDFMVGEWSCVMDSETWSKSGVSPSDDNDPGRKKLVAEFGSKELELIMKRASTGSYFWTYKFESGNGGEWDFRQQLGHGFKAPQVSVPDNSTFKTTLDREYAAHADYWDSRLPKETNDHERYKEGFIAAWKDGVTYAKVGALVGRKQAVKSVRLQEHLQSKGDLKYLWEWKQGYDKGLEEFNKNALQAAEGTEA</sequence>
<dbReference type="STRING" id="869754.A0A1A0H5F9"/>
<dbReference type="PANTHER" id="PTHR31297:SF43">
    <property type="entry name" value="GLUCAN 1,3-BETA-GLUCOSIDASE 3"/>
    <property type="match status" value="1"/>
</dbReference>
<reference evidence="4 5" key="1">
    <citation type="submission" date="2016-05" db="EMBL/GenBank/DDBJ databases">
        <title>Comparative genomics of biotechnologically important yeasts.</title>
        <authorList>
            <consortium name="DOE Joint Genome Institute"/>
            <person name="Riley R."/>
            <person name="Haridas S."/>
            <person name="Wolfe K.H."/>
            <person name="Lopes M.R."/>
            <person name="Hittinger C.T."/>
            <person name="Goker M."/>
            <person name="Salamov A."/>
            <person name="Wisecaver J."/>
            <person name="Long T.M."/>
            <person name="Aerts A.L."/>
            <person name="Barry K."/>
            <person name="Choi C."/>
            <person name="Clum A."/>
            <person name="Coughlan A.Y."/>
            <person name="Deshpande S."/>
            <person name="Douglass A.P."/>
            <person name="Hanson S.J."/>
            <person name="Klenk H.-P."/>
            <person name="LaButti K."/>
            <person name="Lapidus A."/>
            <person name="Lindquist E."/>
            <person name="Lipzen A."/>
            <person name="Meier-kolthoff J.P."/>
            <person name="Ohm R.A."/>
            <person name="Otillar R.P."/>
            <person name="Pangilinan J."/>
            <person name="Peng Y."/>
            <person name="Rokas A."/>
            <person name="Rosa C.A."/>
            <person name="Scheuner C."/>
            <person name="Sibirny A.A."/>
            <person name="Slot J.C."/>
            <person name="Stielow J.B."/>
            <person name="Sun H."/>
            <person name="Kurtzman C.P."/>
            <person name="Blackwell M."/>
            <person name="Grigoriev I.V."/>
            <person name="Jeffries T.W."/>
        </authorList>
    </citation>
    <scope>NUCLEOTIDE SEQUENCE [LARGE SCALE GENOMIC DNA]</scope>
    <source>
        <strain evidence="4 5">NRRL YB-4993</strain>
    </source>
</reference>
<dbReference type="SUPFAM" id="SSF51445">
    <property type="entry name" value="(Trans)glycosidases"/>
    <property type="match status" value="1"/>
</dbReference>
<dbReference type="GO" id="GO:0009986">
    <property type="term" value="C:cell surface"/>
    <property type="evidence" value="ECO:0007669"/>
    <property type="project" value="TreeGrafter"/>
</dbReference>
<evidence type="ECO:0000256" key="1">
    <source>
        <dbReference type="ARBA" id="ARBA00005641"/>
    </source>
</evidence>
<evidence type="ECO:0000256" key="2">
    <source>
        <dbReference type="ARBA" id="ARBA00022801"/>
    </source>
</evidence>
<evidence type="ECO:0000313" key="5">
    <source>
        <dbReference type="Proteomes" id="UP000092555"/>
    </source>
</evidence>
<keyword evidence="3" id="KW-0326">Glycosidase</keyword>
<accession>A0A1A0H5F9</accession>
<comment type="similarity">
    <text evidence="1">Belongs to the glycosyl hydrolase 5 (cellulase A) family.</text>
</comment>
<evidence type="ECO:0000256" key="3">
    <source>
        <dbReference type="ARBA" id="ARBA00023295"/>
    </source>
</evidence>
<dbReference type="GO" id="GO:0046557">
    <property type="term" value="F:glucan endo-1,6-beta-glucosidase activity"/>
    <property type="evidence" value="ECO:0007669"/>
    <property type="project" value="TreeGrafter"/>
</dbReference>
<dbReference type="Proteomes" id="UP000092555">
    <property type="component" value="Unassembled WGS sequence"/>
</dbReference>
<name>A0A1A0H5F9_9ASCO</name>
<dbReference type="OrthoDB" id="1887033at2759"/>
<organism evidence="4 5">
    <name type="scientific">Metschnikowia bicuspidata var. bicuspidata NRRL YB-4993</name>
    <dbReference type="NCBI Taxonomy" id="869754"/>
    <lineage>
        <taxon>Eukaryota</taxon>
        <taxon>Fungi</taxon>
        <taxon>Dikarya</taxon>
        <taxon>Ascomycota</taxon>
        <taxon>Saccharomycotina</taxon>
        <taxon>Pichiomycetes</taxon>
        <taxon>Metschnikowiaceae</taxon>
        <taxon>Metschnikowia</taxon>
    </lineage>
</organism>
<dbReference type="InterPro" id="IPR017853">
    <property type="entry name" value="GH"/>
</dbReference>
<comment type="caution">
    <text evidence="4">The sequence shown here is derived from an EMBL/GenBank/DDBJ whole genome shotgun (WGS) entry which is preliminary data.</text>
</comment>
<dbReference type="GO" id="GO:0009251">
    <property type="term" value="P:glucan catabolic process"/>
    <property type="evidence" value="ECO:0007669"/>
    <property type="project" value="TreeGrafter"/>
</dbReference>
<proteinExistence type="inferred from homology"/>
<evidence type="ECO:0000313" key="4">
    <source>
        <dbReference type="EMBL" id="OBA19142.1"/>
    </source>
</evidence>
<dbReference type="RefSeq" id="XP_018709674.1">
    <property type="nucleotide sequence ID" value="XM_018856272.1"/>
</dbReference>
<gene>
    <name evidence="4" type="ORF">METBIDRAFT_33349</name>
</gene>
<dbReference type="EMBL" id="LXTC01000007">
    <property type="protein sequence ID" value="OBA19142.1"/>
    <property type="molecule type" value="Genomic_DNA"/>
</dbReference>
<dbReference type="Gene3D" id="3.20.20.80">
    <property type="entry name" value="Glycosidases"/>
    <property type="match status" value="1"/>
</dbReference>
<keyword evidence="2" id="KW-0378">Hydrolase</keyword>
<dbReference type="InterPro" id="IPR050386">
    <property type="entry name" value="Glycosyl_hydrolase_5"/>
</dbReference>
<dbReference type="GO" id="GO:0005576">
    <property type="term" value="C:extracellular region"/>
    <property type="evidence" value="ECO:0007669"/>
    <property type="project" value="TreeGrafter"/>
</dbReference>
<dbReference type="PANTHER" id="PTHR31297">
    <property type="entry name" value="GLUCAN ENDO-1,6-BETA-GLUCOSIDASE B"/>
    <property type="match status" value="1"/>
</dbReference>